<dbReference type="InterPro" id="IPR019117">
    <property type="entry name" value="CRISPR-assoc_protein_Cmr3"/>
</dbReference>
<evidence type="ECO:0000313" key="2">
    <source>
        <dbReference type="Proteomes" id="UP000029453"/>
    </source>
</evidence>
<dbReference type="NCBIfam" id="TIGR01888">
    <property type="entry name" value="cas_cmr3"/>
    <property type="match status" value="1"/>
</dbReference>
<reference evidence="1 2" key="1">
    <citation type="submission" date="2012-10" db="EMBL/GenBank/DDBJ databases">
        <title>Draft Genome Sequence of Paenibacillus popilliae ATCC 14706T.</title>
        <authorList>
            <person name="Iiyama K."/>
            <person name="Mori K."/>
            <person name="Mon H."/>
            <person name="Chieda Y."/>
            <person name="Lee J.M."/>
            <person name="Kusakabe T."/>
            <person name="Tashiro K."/>
            <person name="Asano S."/>
            <person name="Yasunaga-Aoki C."/>
            <person name="Shimizu S."/>
        </authorList>
    </citation>
    <scope>NUCLEOTIDE SEQUENCE [LARGE SCALE GENOMIC DNA]</scope>
    <source>
        <strain evidence="1 2">ATCC 14706</strain>
    </source>
</reference>
<evidence type="ECO:0008006" key="3">
    <source>
        <dbReference type="Google" id="ProtNLM"/>
    </source>
</evidence>
<protein>
    <recommendedName>
        <fullName evidence="3">CRISPR-associated protein</fullName>
    </recommendedName>
</protein>
<gene>
    <name evidence="1" type="ORF">PPOP_1276</name>
</gene>
<organism evidence="1 2">
    <name type="scientific">Paenibacillus popilliae ATCC 14706</name>
    <dbReference type="NCBI Taxonomy" id="1212764"/>
    <lineage>
        <taxon>Bacteria</taxon>
        <taxon>Bacillati</taxon>
        <taxon>Bacillota</taxon>
        <taxon>Bacilli</taxon>
        <taxon>Bacillales</taxon>
        <taxon>Paenibacillaceae</taxon>
        <taxon>Paenibacillus</taxon>
    </lineage>
</organism>
<dbReference type="InterPro" id="IPR010165">
    <property type="entry name" value="CRISPR-Cmr3_IIIB"/>
</dbReference>
<dbReference type="Gene3D" id="2.60.40.4350">
    <property type="match status" value="1"/>
</dbReference>
<sequence>MNVLRIHPLEPILARDGRPFDKTPGIRAHSLGEVPPSVVAGTVRTLLRKLGADPADANPFHPNEMKKLARTMVRGPLIEWEGEVYYPMPQDVVFYEEAVGGTSGDSGAAGIMSASQLKAGCLRPRLLPQGQGFLGTGKDGEHESLWPPVQAEERKVAKDRPAYLSAAWMERWLCDCLPEAEWSEALRQWSKGKNSPGQQAGKQERAPLMSPFVRDERTHTEIDKNTYTAKEQALFTTHSLVFPEGVGLLAAIEMDESGIRAWPGGFPAIHSMGGERRLASFQEIEDRQPWTCPHALAAALDGAAYVRMVLATPAYFAKGWRPGWLDEQLQTTDTFSNEVQLQLVWACVSRWQPISGWSYSRGEQGEKAVRRMVPAGSVYFFKVIKGNPRQLAEKKWLTSVSDANRRKSSFDDEDGFGLALWGKWQPREE</sequence>
<dbReference type="OrthoDB" id="6162707at2"/>
<dbReference type="Pfam" id="PF09700">
    <property type="entry name" value="Cas_Cmr3"/>
    <property type="match status" value="1"/>
</dbReference>
<dbReference type="Proteomes" id="UP000029453">
    <property type="component" value="Unassembled WGS sequence"/>
</dbReference>
<proteinExistence type="predicted"/>
<dbReference type="EMBL" id="BALG01000055">
    <property type="protein sequence ID" value="GAC41919.1"/>
    <property type="molecule type" value="Genomic_DNA"/>
</dbReference>
<comment type="caution">
    <text evidence="1">The sequence shown here is derived from an EMBL/GenBank/DDBJ whole genome shotgun (WGS) entry which is preliminary data.</text>
</comment>
<evidence type="ECO:0000313" key="1">
    <source>
        <dbReference type="EMBL" id="GAC41919.1"/>
    </source>
</evidence>
<dbReference type="AlphaFoldDB" id="M9LZU6"/>
<dbReference type="RefSeq" id="WP_006285302.1">
    <property type="nucleotide sequence ID" value="NZ_BALG01000055.1"/>
</dbReference>
<name>M9LZU6_PAEPP</name>
<keyword evidence="2" id="KW-1185">Reference proteome</keyword>
<accession>M9LZU6</accession>